<dbReference type="Gene3D" id="3.40.50.300">
    <property type="entry name" value="P-loop containing nucleotide triphosphate hydrolases"/>
    <property type="match status" value="1"/>
</dbReference>
<dbReference type="InterPro" id="IPR027417">
    <property type="entry name" value="P-loop_NTPase"/>
</dbReference>
<reference evidence="6 7" key="1">
    <citation type="journal article" date="2017" name="PLoS Biol.">
        <title>The sea cucumber genome provides insights into morphological evolution and visceral regeneration.</title>
        <authorList>
            <person name="Zhang X."/>
            <person name="Sun L."/>
            <person name="Yuan J."/>
            <person name="Sun Y."/>
            <person name="Gao Y."/>
            <person name="Zhang L."/>
            <person name="Li S."/>
            <person name="Dai H."/>
            <person name="Hamel J.F."/>
            <person name="Liu C."/>
            <person name="Yu Y."/>
            <person name="Liu S."/>
            <person name="Lin W."/>
            <person name="Guo K."/>
            <person name="Jin S."/>
            <person name="Xu P."/>
            <person name="Storey K.B."/>
            <person name="Huan P."/>
            <person name="Zhang T."/>
            <person name="Zhou Y."/>
            <person name="Zhang J."/>
            <person name="Lin C."/>
            <person name="Li X."/>
            <person name="Xing L."/>
            <person name="Huo D."/>
            <person name="Sun M."/>
            <person name="Wang L."/>
            <person name="Mercier A."/>
            <person name="Li F."/>
            <person name="Yang H."/>
            <person name="Xiang J."/>
        </authorList>
    </citation>
    <scope>NUCLEOTIDE SEQUENCE [LARGE SCALE GENOMIC DNA]</scope>
    <source>
        <strain evidence="6">Shaxun</strain>
        <tissue evidence="6">Muscle</tissue>
    </source>
</reference>
<keyword evidence="4" id="KW-0342">GTP-binding</keyword>
<evidence type="ECO:0000256" key="2">
    <source>
        <dbReference type="ARBA" id="ARBA00022741"/>
    </source>
</evidence>
<keyword evidence="3" id="KW-0378">Hydrolase</keyword>
<dbReference type="PANTHER" id="PTHR45709">
    <property type="entry name" value="LARGE SUBUNIT GTPASE 1 HOMOLOG-RELATED"/>
    <property type="match status" value="1"/>
</dbReference>
<evidence type="ECO:0000313" key="7">
    <source>
        <dbReference type="Proteomes" id="UP000230750"/>
    </source>
</evidence>
<name>A0A2G8L6Y0_STIJA</name>
<feature type="compositionally biased region" description="Basic residues" evidence="5">
    <location>
        <begin position="16"/>
        <end position="25"/>
    </location>
</feature>
<dbReference type="Proteomes" id="UP000230750">
    <property type="component" value="Unassembled WGS sequence"/>
</dbReference>
<feature type="region of interest" description="Disordered" evidence="5">
    <location>
        <begin position="1"/>
        <end position="36"/>
    </location>
</feature>
<comment type="caution">
    <text evidence="6">The sequence shown here is derived from an EMBL/GenBank/DDBJ whole genome shotgun (WGS) entry which is preliminary data.</text>
</comment>
<keyword evidence="7" id="KW-1185">Reference proteome</keyword>
<organism evidence="6 7">
    <name type="scientific">Stichopus japonicus</name>
    <name type="common">Sea cucumber</name>
    <dbReference type="NCBI Taxonomy" id="307972"/>
    <lineage>
        <taxon>Eukaryota</taxon>
        <taxon>Metazoa</taxon>
        <taxon>Echinodermata</taxon>
        <taxon>Eleutherozoa</taxon>
        <taxon>Echinozoa</taxon>
        <taxon>Holothuroidea</taxon>
        <taxon>Aspidochirotacea</taxon>
        <taxon>Aspidochirotida</taxon>
        <taxon>Stichopodidae</taxon>
        <taxon>Apostichopus</taxon>
    </lineage>
</organism>
<dbReference type="STRING" id="307972.A0A2G8L6Y0"/>
<dbReference type="GO" id="GO:0005525">
    <property type="term" value="F:GTP binding"/>
    <property type="evidence" value="ECO:0007669"/>
    <property type="project" value="UniProtKB-KW"/>
</dbReference>
<dbReference type="InterPro" id="IPR043358">
    <property type="entry name" value="GNL1-like"/>
</dbReference>
<dbReference type="EMBL" id="MRZV01000197">
    <property type="protein sequence ID" value="PIK55890.1"/>
    <property type="molecule type" value="Genomic_DNA"/>
</dbReference>
<dbReference type="GO" id="GO:0000054">
    <property type="term" value="P:ribosomal subunit export from nucleus"/>
    <property type="evidence" value="ECO:0007669"/>
    <property type="project" value="TreeGrafter"/>
</dbReference>
<dbReference type="AlphaFoldDB" id="A0A2G8L6Y0"/>
<proteinExistence type="predicted"/>
<dbReference type="GO" id="GO:0003924">
    <property type="term" value="F:GTPase activity"/>
    <property type="evidence" value="ECO:0007669"/>
    <property type="project" value="InterPro"/>
</dbReference>
<evidence type="ECO:0000256" key="4">
    <source>
        <dbReference type="ARBA" id="ARBA00023134"/>
    </source>
</evidence>
<protein>
    <submittedName>
        <fullName evidence="6">Putative large subunit GTPase 1-like</fullName>
    </submittedName>
</protein>
<dbReference type="OrthoDB" id="61815at2759"/>
<sequence length="194" mass="22688">MGKKKDANTAIGRSIIKSRQRKSRPGHTNSWHHTSDLDDGYDWNRINLNSVTEQNSLDEFLTTAELAGTQFTAEKLNITVINDNYSGLPSIEEEEAIHKAQEDNKELLGIPRRPQWDSDTTATELEMKERESFMSWRRQLASLEEKDHVVLTPFERNLEFWRQLWRVIERSDVVVQIVDARNPLLFRCEDMENM</sequence>
<dbReference type="GO" id="GO:0005829">
    <property type="term" value="C:cytosol"/>
    <property type="evidence" value="ECO:0007669"/>
    <property type="project" value="TreeGrafter"/>
</dbReference>
<accession>A0A2G8L6Y0</accession>
<gene>
    <name evidence="6" type="ORF">BSL78_07224</name>
</gene>
<dbReference type="PANTHER" id="PTHR45709:SF2">
    <property type="entry name" value="LARGE SUBUNIT GTPASE 1 HOMOLOG"/>
    <property type="match status" value="1"/>
</dbReference>
<keyword evidence="1" id="KW-0963">Cytoplasm</keyword>
<evidence type="ECO:0000256" key="5">
    <source>
        <dbReference type="SAM" id="MobiDB-lite"/>
    </source>
</evidence>
<evidence type="ECO:0000256" key="3">
    <source>
        <dbReference type="ARBA" id="ARBA00022801"/>
    </source>
</evidence>
<evidence type="ECO:0000256" key="1">
    <source>
        <dbReference type="ARBA" id="ARBA00022490"/>
    </source>
</evidence>
<keyword evidence="2" id="KW-0547">Nucleotide-binding</keyword>
<evidence type="ECO:0000313" key="6">
    <source>
        <dbReference type="EMBL" id="PIK55890.1"/>
    </source>
</evidence>